<sequence>MSLLFFALFTHNTPEEQQFLISQKPKRTPHDDPGSVGIPLDVLDKSGRKKEKKNKLEPNPRIHSPSSSSNTKKCHRQSYFLRCKSSSSSKLPPSPPPIIATTILLPRYRYQYPAPNPTKTMNTPLAQQIADAVDRTKAAMMLDMPIWFRLQYGRTCTTTRQMCAGCGRFGEDEGEVSRAAECWLCAMVGDETKMCQPVPGFGEQREDDGDGFWCRECRARAVVGKGNGLADGGGTDGCGCEYEVEMRREREVNDQKRVEEAMRRERETSDRKRVEKDQQRKAKISNTSASAASSGGSREKM</sequence>
<feature type="compositionally biased region" description="Basic and acidic residues" evidence="1">
    <location>
        <begin position="251"/>
        <end position="280"/>
    </location>
</feature>
<protein>
    <submittedName>
        <fullName evidence="2">Uncharacterized protein</fullName>
    </submittedName>
</protein>
<evidence type="ECO:0000313" key="3">
    <source>
        <dbReference type="Proteomes" id="UP000606974"/>
    </source>
</evidence>
<accession>A0A8H7E1P1</accession>
<evidence type="ECO:0000313" key="2">
    <source>
        <dbReference type="EMBL" id="KAF7507294.1"/>
    </source>
</evidence>
<evidence type="ECO:0000256" key="1">
    <source>
        <dbReference type="SAM" id="MobiDB-lite"/>
    </source>
</evidence>
<dbReference type="AlphaFoldDB" id="A0A8H7E1P1"/>
<dbReference type="EMBL" id="JAACFV010000071">
    <property type="protein sequence ID" value="KAF7507294.1"/>
    <property type="molecule type" value="Genomic_DNA"/>
</dbReference>
<gene>
    <name evidence="2" type="ORF">GJ744_010728</name>
</gene>
<keyword evidence="3" id="KW-1185">Reference proteome</keyword>
<feature type="region of interest" description="Disordered" evidence="1">
    <location>
        <begin position="18"/>
        <end position="74"/>
    </location>
</feature>
<proteinExistence type="predicted"/>
<dbReference type="OrthoDB" id="10416143at2759"/>
<reference evidence="2" key="1">
    <citation type="submission" date="2020-02" db="EMBL/GenBank/DDBJ databases">
        <authorList>
            <person name="Palmer J.M."/>
        </authorList>
    </citation>
    <scope>NUCLEOTIDE SEQUENCE</scope>
    <source>
        <strain evidence="2">EPUS1.4</strain>
        <tissue evidence="2">Thallus</tissue>
    </source>
</reference>
<organism evidence="2 3">
    <name type="scientific">Endocarpon pusillum</name>
    <dbReference type="NCBI Taxonomy" id="364733"/>
    <lineage>
        <taxon>Eukaryota</taxon>
        <taxon>Fungi</taxon>
        <taxon>Dikarya</taxon>
        <taxon>Ascomycota</taxon>
        <taxon>Pezizomycotina</taxon>
        <taxon>Eurotiomycetes</taxon>
        <taxon>Chaetothyriomycetidae</taxon>
        <taxon>Verrucariales</taxon>
        <taxon>Verrucariaceae</taxon>
        <taxon>Endocarpon</taxon>
    </lineage>
</organism>
<name>A0A8H7E1P1_9EURO</name>
<feature type="compositionally biased region" description="Low complexity" evidence="1">
    <location>
        <begin position="288"/>
        <end position="301"/>
    </location>
</feature>
<feature type="region of interest" description="Disordered" evidence="1">
    <location>
        <begin position="251"/>
        <end position="301"/>
    </location>
</feature>
<comment type="caution">
    <text evidence="2">The sequence shown here is derived from an EMBL/GenBank/DDBJ whole genome shotgun (WGS) entry which is preliminary data.</text>
</comment>
<dbReference type="Proteomes" id="UP000606974">
    <property type="component" value="Unassembled WGS sequence"/>
</dbReference>